<dbReference type="PROSITE" id="PS51257">
    <property type="entry name" value="PROKAR_LIPOPROTEIN"/>
    <property type="match status" value="1"/>
</dbReference>
<accession>A0A0N9HY96</accession>
<comment type="subcellular location">
    <subcellularLocation>
        <location evidence="1">Cell envelope</location>
    </subcellularLocation>
</comment>
<dbReference type="KEGG" id="kphy:AOZ06_18245"/>
<feature type="domain" description="Fe/B12 periplasmic-binding" evidence="6">
    <location>
        <begin position="61"/>
        <end position="321"/>
    </location>
</feature>
<evidence type="ECO:0000256" key="2">
    <source>
        <dbReference type="ARBA" id="ARBA00008814"/>
    </source>
</evidence>
<protein>
    <recommendedName>
        <fullName evidence="6">Fe/B12 periplasmic-binding domain-containing protein</fullName>
    </recommendedName>
</protein>
<evidence type="ECO:0000256" key="5">
    <source>
        <dbReference type="SAM" id="MobiDB-lite"/>
    </source>
</evidence>
<evidence type="ECO:0000259" key="6">
    <source>
        <dbReference type="PROSITE" id="PS50983"/>
    </source>
</evidence>
<dbReference type="GO" id="GO:1901678">
    <property type="term" value="P:iron coordination entity transport"/>
    <property type="evidence" value="ECO:0007669"/>
    <property type="project" value="UniProtKB-ARBA"/>
</dbReference>
<dbReference type="Pfam" id="PF01497">
    <property type="entry name" value="Peripla_BP_2"/>
    <property type="match status" value="1"/>
</dbReference>
<dbReference type="PANTHER" id="PTHR30532:SF1">
    <property type="entry name" value="IRON(3+)-HYDROXAMATE-BINDING PROTEIN FHUD"/>
    <property type="match status" value="1"/>
</dbReference>
<evidence type="ECO:0000313" key="7">
    <source>
        <dbReference type="EMBL" id="ALG08601.1"/>
    </source>
</evidence>
<evidence type="ECO:0000313" key="8">
    <source>
        <dbReference type="Proteomes" id="UP000063699"/>
    </source>
</evidence>
<gene>
    <name evidence="7" type="ORF">AOZ06_18245</name>
</gene>
<dbReference type="SUPFAM" id="SSF53807">
    <property type="entry name" value="Helical backbone' metal receptor"/>
    <property type="match status" value="1"/>
</dbReference>
<dbReference type="EMBL" id="CP012752">
    <property type="protein sequence ID" value="ALG08601.1"/>
    <property type="molecule type" value="Genomic_DNA"/>
</dbReference>
<dbReference type="InterPro" id="IPR051313">
    <property type="entry name" value="Bact_iron-sidero_bind"/>
</dbReference>
<keyword evidence="3" id="KW-0813">Transport</keyword>
<name>A0A0N9HY96_9PSEU</name>
<feature type="region of interest" description="Disordered" evidence="5">
    <location>
        <begin position="26"/>
        <end position="50"/>
    </location>
</feature>
<evidence type="ECO:0000256" key="1">
    <source>
        <dbReference type="ARBA" id="ARBA00004196"/>
    </source>
</evidence>
<reference evidence="7 8" key="1">
    <citation type="submission" date="2015-07" db="EMBL/GenBank/DDBJ databases">
        <title>Genome sequencing of Kibdelosporangium phytohabitans.</title>
        <authorList>
            <person name="Qin S."/>
            <person name="Xing K."/>
        </authorList>
    </citation>
    <scope>NUCLEOTIDE SEQUENCE [LARGE SCALE GENOMIC DNA]</scope>
    <source>
        <strain evidence="7 8">KLBMP1111</strain>
    </source>
</reference>
<dbReference type="Proteomes" id="UP000063699">
    <property type="component" value="Chromosome"/>
</dbReference>
<evidence type="ECO:0000256" key="3">
    <source>
        <dbReference type="ARBA" id="ARBA00022448"/>
    </source>
</evidence>
<keyword evidence="4" id="KW-0732">Signal</keyword>
<dbReference type="Gene3D" id="3.40.50.1980">
    <property type="entry name" value="Nitrogenase molybdenum iron protein domain"/>
    <property type="match status" value="2"/>
</dbReference>
<keyword evidence="8" id="KW-1185">Reference proteome</keyword>
<sequence>MSRRGFLAAGGGIAALTVLGACGNSGDSGSGGNAPTSAAPPAEREVQTDKGAVKVPGKAQKVACADFFGAFVVADLGLVPVGASGGGYDKSGPLYAPKLGKVPVVGDFTKPDPEKIAGTDPDLILRTIDTDDALYKQLTGIAPTVVVSFQKLSLTEVTTRIGDILGRKEEAGKLLAEYNKRTQEIKTKHAAVLGKYTFTYAQSATDTTFWTLGEKWTDTKVLVDCGARLAEPSKSQTDPTKEYSMEQIGILGQSDVLLVPSTIDGTAEAPENAPLTSNALWKQLPAVKAGRVFPVLSGAASLGTGLELVTVFDKVLTKLAG</sequence>
<comment type="similarity">
    <text evidence="2">Belongs to the bacterial solute-binding protein 8 family.</text>
</comment>
<organism evidence="7 8">
    <name type="scientific">Kibdelosporangium phytohabitans</name>
    <dbReference type="NCBI Taxonomy" id="860235"/>
    <lineage>
        <taxon>Bacteria</taxon>
        <taxon>Bacillati</taxon>
        <taxon>Actinomycetota</taxon>
        <taxon>Actinomycetes</taxon>
        <taxon>Pseudonocardiales</taxon>
        <taxon>Pseudonocardiaceae</taxon>
        <taxon>Kibdelosporangium</taxon>
    </lineage>
</organism>
<evidence type="ECO:0000256" key="4">
    <source>
        <dbReference type="ARBA" id="ARBA00022729"/>
    </source>
</evidence>
<dbReference type="STRING" id="860235.AOZ06_18245"/>
<proteinExistence type="inferred from homology"/>
<dbReference type="PROSITE" id="PS50983">
    <property type="entry name" value="FE_B12_PBP"/>
    <property type="match status" value="1"/>
</dbReference>
<dbReference type="GO" id="GO:0030288">
    <property type="term" value="C:outer membrane-bounded periplasmic space"/>
    <property type="evidence" value="ECO:0007669"/>
    <property type="project" value="TreeGrafter"/>
</dbReference>
<dbReference type="PANTHER" id="PTHR30532">
    <property type="entry name" value="IRON III DICITRATE-BINDING PERIPLASMIC PROTEIN"/>
    <property type="match status" value="1"/>
</dbReference>
<dbReference type="AlphaFoldDB" id="A0A0N9HY96"/>
<dbReference type="InterPro" id="IPR002491">
    <property type="entry name" value="ABC_transptr_periplasmic_BD"/>
</dbReference>